<dbReference type="EMBL" id="OV651823">
    <property type="protein sequence ID" value="CAH1101538.1"/>
    <property type="molecule type" value="Genomic_DNA"/>
</dbReference>
<keyword evidence="3" id="KW-1185">Reference proteome</keyword>
<feature type="compositionally biased region" description="Polar residues" evidence="1">
    <location>
        <begin position="97"/>
        <end position="120"/>
    </location>
</feature>
<proteinExistence type="predicted"/>
<dbReference type="OrthoDB" id="6783335at2759"/>
<protein>
    <recommendedName>
        <fullName evidence="4">Nucleic-acid-binding protein from transposon X-element</fullName>
    </recommendedName>
</protein>
<reference evidence="2" key="1">
    <citation type="submission" date="2022-01" db="EMBL/GenBank/DDBJ databases">
        <authorList>
            <person name="King R."/>
        </authorList>
    </citation>
    <scope>NUCLEOTIDE SEQUENCE</scope>
</reference>
<evidence type="ECO:0000313" key="2">
    <source>
        <dbReference type="EMBL" id="CAH1101538.1"/>
    </source>
</evidence>
<evidence type="ECO:0008006" key="4">
    <source>
        <dbReference type="Google" id="ProtNLM"/>
    </source>
</evidence>
<organism evidence="2 3">
    <name type="scientific">Psylliodes chrysocephalus</name>
    <dbReference type="NCBI Taxonomy" id="3402493"/>
    <lineage>
        <taxon>Eukaryota</taxon>
        <taxon>Metazoa</taxon>
        <taxon>Ecdysozoa</taxon>
        <taxon>Arthropoda</taxon>
        <taxon>Hexapoda</taxon>
        <taxon>Insecta</taxon>
        <taxon>Pterygota</taxon>
        <taxon>Neoptera</taxon>
        <taxon>Endopterygota</taxon>
        <taxon>Coleoptera</taxon>
        <taxon>Polyphaga</taxon>
        <taxon>Cucujiformia</taxon>
        <taxon>Chrysomeloidea</taxon>
        <taxon>Chrysomelidae</taxon>
        <taxon>Galerucinae</taxon>
        <taxon>Alticini</taxon>
        <taxon>Psylliodes</taxon>
    </lineage>
</organism>
<gene>
    <name evidence="2" type="ORF">PSYICH_LOCUS2801</name>
</gene>
<feature type="region of interest" description="Disordered" evidence="1">
    <location>
        <begin position="81"/>
        <end position="120"/>
    </location>
</feature>
<dbReference type="AlphaFoldDB" id="A0A9P0G6C0"/>
<accession>A0A9P0G6C0</accession>
<dbReference type="PANTHER" id="PTHR33273:SF2">
    <property type="entry name" value="ENDONUCLEASE_EXONUCLEASE_PHOSPHATASE DOMAIN-CONTAINING PROTEIN"/>
    <property type="match status" value="1"/>
</dbReference>
<dbReference type="Proteomes" id="UP001153636">
    <property type="component" value="Chromosome 11"/>
</dbReference>
<name>A0A9P0G6C0_9CUCU</name>
<dbReference type="PANTHER" id="PTHR33273">
    <property type="entry name" value="DOMAIN-CONTAINING PROTEIN, PUTATIVE-RELATED"/>
    <property type="match status" value="1"/>
</dbReference>
<sequence>MLSVNRCVGLVIKVEAQRAPNGATQCYLYQGYHHAQSLCLKDERCVRCGGNHRAALCKRPKTEKATCANCKGDHPASYQGCPKAPKMGASRPPKTVQPRTFNSKQTTAGVSYSQQTAGNY</sequence>
<evidence type="ECO:0000256" key="1">
    <source>
        <dbReference type="SAM" id="MobiDB-lite"/>
    </source>
</evidence>
<evidence type="ECO:0000313" key="3">
    <source>
        <dbReference type="Proteomes" id="UP001153636"/>
    </source>
</evidence>